<dbReference type="InterPro" id="IPR052030">
    <property type="entry name" value="Peptidase_M20/M20A_hydrolases"/>
</dbReference>
<dbReference type="SUPFAM" id="SSF53187">
    <property type="entry name" value="Zn-dependent exopeptidases"/>
    <property type="match status" value="1"/>
</dbReference>
<gene>
    <name evidence="1" type="ORF">B0H66DRAFT_475095</name>
</gene>
<protein>
    <submittedName>
        <fullName evidence="1">Uncharacterized protein</fullName>
    </submittedName>
</protein>
<dbReference type="PANTHER" id="PTHR30575">
    <property type="entry name" value="PEPTIDASE M20"/>
    <property type="match status" value="1"/>
</dbReference>
<accession>A0AAE0M9E5</accession>
<dbReference type="Proteomes" id="UP001283341">
    <property type="component" value="Unassembled WGS sequence"/>
</dbReference>
<dbReference type="PANTHER" id="PTHR30575:SF0">
    <property type="entry name" value="XAA-ARG DIPEPTIDASE"/>
    <property type="match status" value="1"/>
</dbReference>
<keyword evidence="2" id="KW-1185">Reference proteome</keyword>
<dbReference type="GO" id="GO:0016805">
    <property type="term" value="F:dipeptidase activity"/>
    <property type="evidence" value="ECO:0007669"/>
    <property type="project" value="TreeGrafter"/>
</dbReference>
<feature type="non-terminal residue" evidence="1">
    <location>
        <position position="1"/>
    </location>
</feature>
<evidence type="ECO:0000313" key="2">
    <source>
        <dbReference type="Proteomes" id="UP001283341"/>
    </source>
</evidence>
<organism evidence="1 2">
    <name type="scientific">Apodospora peruviana</name>
    <dbReference type="NCBI Taxonomy" id="516989"/>
    <lineage>
        <taxon>Eukaryota</taxon>
        <taxon>Fungi</taxon>
        <taxon>Dikarya</taxon>
        <taxon>Ascomycota</taxon>
        <taxon>Pezizomycotina</taxon>
        <taxon>Sordariomycetes</taxon>
        <taxon>Sordariomycetidae</taxon>
        <taxon>Sordariales</taxon>
        <taxon>Lasiosphaeriaceae</taxon>
        <taxon>Apodospora</taxon>
    </lineage>
</organism>
<reference evidence="1" key="2">
    <citation type="submission" date="2023-06" db="EMBL/GenBank/DDBJ databases">
        <authorList>
            <consortium name="Lawrence Berkeley National Laboratory"/>
            <person name="Haridas S."/>
            <person name="Hensen N."/>
            <person name="Bonometti L."/>
            <person name="Westerberg I."/>
            <person name="Brannstrom I.O."/>
            <person name="Guillou S."/>
            <person name="Cros-Aarteil S."/>
            <person name="Calhoun S."/>
            <person name="Kuo A."/>
            <person name="Mondo S."/>
            <person name="Pangilinan J."/>
            <person name="Riley R."/>
            <person name="Labutti K."/>
            <person name="Andreopoulos B."/>
            <person name="Lipzen A."/>
            <person name="Chen C."/>
            <person name="Yanf M."/>
            <person name="Daum C."/>
            <person name="Ng V."/>
            <person name="Clum A."/>
            <person name="Steindorff A."/>
            <person name="Ohm R."/>
            <person name="Martin F."/>
            <person name="Silar P."/>
            <person name="Natvig D."/>
            <person name="Lalanne C."/>
            <person name="Gautier V."/>
            <person name="Ament-Velasquez S.L."/>
            <person name="Kruys A."/>
            <person name="Hutchinson M.I."/>
            <person name="Powell A.J."/>
            <person name="Barry K."/>
            <person name="Miller A.N."/>
            <person name="Grigoriev I.V."/>
            <person name="Debuchy R."/>
            <person name="Gladieux P."/>
            <person name="Thoren M.H."/>
            <person name="Johannesson H."/>
        </authorList>
    </citation>
    <scope>NUCLEOTIDE SEQUENCE</scope>
    <source>
        <strain evidence="1">CBS 118394</strain>
    </source>
</reference>
<dbReference type="AlphaFoldDB" id="A0AAE0M9E5"/>
<dbReference type="EMBL" id="JAUEDM010000003">
    <property type="protein sequence ID" value="KAK3322819.1"/>
    <property type="molecule type" value="Genomic_DNA"/>
</dbReference>
<reference evidence="1" key="1">
    <citation type="journal article" date="2023" name="Mol. Phylogenet. Evol.">
        <title>Genome-scale phylogeny and comparative genomics of the fungal order Sordariales.</title>
        <authorList>
            <person name="Hensen N."/>
            <person name="Bonometti L."/>
            <person name="Westerberg I."/>
            <person name="Brannstrom I.O."/>
            <person name="Guillou S."/>
            <person name="Cros-Aarteil S."/>
            <person name="Calhoun S."/>
            <person name="Haridas S."/>
            <person name="Kuo A."/>
            <person name="Mondo S."/>
            <person name="Pangilinan J."/>
            <person name="Riley R."/>
            <person name="LaButti K."/>
            <person name="Andreopoulos B."/>
            <person name="Lipzen A."/>
            <person name="Chen C."/>
            <person name="Yan M."/>
            <person name="Daum C."/>
            <person name="Ng V."/>
            <person name="Clum A."/>
            <person name="Steindorff A."/>
            <person name="Ohm R.A."/>
            <person name="Martin F."/>
            <person name="Silar P."/>
            <person name="Natvig D.O."/>
            <person name="Lalanne C."/>
            <person name="Gautier V."/>
            <person name="Ament-Velasquez S.L."/>
            <person name="Kruys A."/>
            <person name="Hutchinson M.I."/>
            <person name="Powell A.J."/>
            <person name="Barry K."/>
            <person name="Miller A.N."/>
            <person name="Grigoriev I.V."/>
            <person name="Debuchy R."/>
            <person name="Gladieux P."/>
            <person name="Hiltunen Thoren M."/>
            <person name="Johannesson H."/>
        </authorList>
    </citation>
    <scope>NUCLEOTIDE SEQUENCE</scope>
    <source>
        <strain evidence="1">CBS 118394</strain>
    </source>
</reference>
<proteinExistence type="predicted"/>
<evidence type="ECO:0000313" key="1">
    <source>
        <dbReference type="EMBL" id="KAK3322819.1"/>
    </source>
</evidence>
<sequence length="386" mass="40872">NGLAAASMTRQALIRLGIPARVVILGTPDEENEAGKHTLLQAGALNDVDVWFMAHPTSTNVVQPMNARINAISSFSAPTHEEVVRKAYDVLVAIHDRVAAGLPGTSSSVVPVEDVGMFASNIVQSQISLGILGTTVDAVDQLVSSILGSTYPGVTFTVAEDTITTISGFSGVNFTAHGPGGHASENTKSPLVLTIETFHALYTQEGVSFYLPGNATSSALDITFDIRSCYTSDLDAVLDVVTGVIGEKAGSISTDTVYPALEVTPFLPDVFIDLFKTAAYSPSQSWPVSTFAPASTDASWVQGAVVDKTTHALLGADRVVFHPNFNICEPGGGMCAFNDEPLFEQVARTEYAYTRTEIVARALADLAVLLLNDGAMMTNTTRILRK</sequence>
<dbReference type="GO" id="GO:0005737">
    <property type="term" value="C:cytoplasm"/>
    <property type="evidence" value="ECO:0007669"/>
    <property type="project" value="TreeGrafter"/>
</dbReference>
<dbReference type="GO" id="GO:0046657">
    <property type="term" value="P:folic acid catabolic process"/>
    <property type="evidence" value="ECO:0007669"/>
    <property type="project" value="TreeGrafter"/>
</dbReference>
<name>A0AAE0M9E5_9PEZI</name>
<dbReference type="Gene3D" id="3.40.630.10">
    <property type="entry name" value="Zn peptidases"/>
    <property type="match status" value="1"/>
</dbReference>
<comment type="caution">
    <text evidence="1">The sequence shown here is derived from an EMBL/GenBank/DDBJ whole genome shotgun (WGS) entry which is preliminary data.</text>
</comment>
<dbReference type="GO" id="GO:0071713">
    <property type="term" value="F:para-aminobenzoyl-glutamate hydrolase activity"/>
    <property type="evidence" value="ECO:0007669"/>
    <property type="project" value="TreeGrafter"/>
</dbReference>